<keyword evidence="16" id="KW-1185">Reference proteome</keyword>
<dbReference type="FunFam" id="3.80.10.10:FF:001347">
    <property type="entry name" value="LRR receptor-like serine/threonine-protein kinase GSO2"/>
    <property type="match status" value="1"/>
</dbReference>
<feature type="chain" id="PRO_5031007301" description="Leucine-rich repeat-containing N-terminal plant-type domain-containing protein" evidence="13">
    <location>
        <begin position="20"/>
        <end position="1081"/>
    </location>
</feature>
<dbReference type="AlphaFoldDB" id="A0A803NT13"/>
<keyword evidence="8 12" id="KW-1133">Transmembrane helix</keyword>
<dbReference type="InterPro" id="IPR046956">
    <property type="entry name" value="RLP23-like"/>
</dbReference>
<keyword evidence="5 12" id="KW-0812">Transmembrane</keyword>
<proteinExistence type="inferred from homology"/>
<evidence type="ECO:0000259" key="14">
    <source>
        <dbReference type="Pfam" id="PF08263"/>
    </source>
</evidence>
<dbReference type="Gramene" id="evm.model.02.1282">
    <property type="protein sequence ID" value="cds.evm.model.02.1282"/>
    <property type="gene ID" value="evm.TU.02.1282"/>
</dbReference>
<organism evidence="15 16">
    <name type="scientific">Cannabis sativa</name>
    <name type="common">Hemp</name>
    <name type="synonym">Marijuana</name>
    <dbReference type="NCBI Taxonomy" id="3483"/>
    <lineage>
        <taxon>Eukaryota</taxon>
        <taxon>Viridiplantae</taxon>
        <taxon>Streptophyta</taxon>
        <taxon>Embryophyta</taxon>
        <taxon>Tracheophyta</taxon>
        <taxon>Spermatophyta</taxon>
        <taxon>Magnoliopsida</taxon>
        <taxon>eudicotyledons</taxon>
        <taxon>Gunneridae</taxon>
        <taxon>Pentapetalae</taxon>
        <taxon>rosids</taxon>
        <taxon>fabids</taxon>
        <taxon>Rosales</taxon>
        <taxon>Cannabaceae</taxon>
        <taxon>Cannabis</taxon>
    </lineage>
</organism>
<dbReference type="GO" id="GO:0005886">
    <property type="term" value="C:plasma membrane"/>
    <property type="evidence" value="ECO:0007669"/>
    <property type="project" value="UniProtKB-SubCell"/>
</dbReference>
<keyword evidence="10" id="KW-0675">Receptor</keyword>
<feature type="domain" description="Leucine-rich repeat-containing N-terminal plant-type" evidence="14">
    <location>
        <begin position="29"/>
        <end position="72"/>
    </location>
</feature>
<keyword evidence="7" id="KW-0677">Repeat</keyword>
<evidence type="ECO:0000256" key="4">
    <source>
        <dbReference type="ARBA" id="ARBA00022614"/>
    </source>
</evidence>
<evidence type="ECO:0000256" key="9">
    <source>
        <dbReference type="ARBA" id="ARBA00023136"/>
    </source>
</evidence>
<comment type="subcellular location">
    <subcellularLocation>
        <location evidence="1">Cell membrane</location>
        <topology evidence="1">Single-pass type I membrane protein</topology>
    </subcellularLocation>
</comment>
<evidence type="ECO:0000256" key="10">
    <source>
        <dbReference type="ARBA" id="ARBA00023170"/>
    </source>
</evidence>
<dbReference type="PANTHER" id="PTHR48063:SF101">
    <property type="entry name" value="LRR RECEPTOR-LIKE SERINE_THREONINE-PROTEIN KINASE FLS2"/>
    <property type="match status" value="1"/>
</dbReference>
<dbReference type="Pfam" id="PF00560">
    <property type="entry name" value="LRR_1"/>
    <property type="match status" value="7"/>
</dbReference>
<dbReference type="Pfam" id="PF08263">
    <property type="entry name" value="LRRNT_2"/>
    <property type="match status" value="1"/>
</dbReference>
<evidence type="ECO:0000256" key="13">
    <source>
        <dbReference type="SAM" id="SignalP"/>
    </source>
</evidence>
<reference evidence="15" key="1">
    <citation type="submission" date="2018-11" db="EMBL/GenBank/DDBJ databases">
        <authorList>
            <person name="Grassa J C."/>
        </authorList>
    </citation>
    <scope>NUCLEOTIDE SEQUENCE [LARGE SCALE GENOMIC DNA]</scope>
</reference>
<keyword evidence="9 12" id="KW-0472">Membrane</keyword>
<evidence type="ECO:0000256" key="11">
    <source>
        <dbReference type="ARBA" id="ARBA00023180"/>
    </source>
</evidence>
<dbReference type="PRINTS" id="PR00019">
    <property type="entry name" value="LEURICHRPT"/>
</dbReference>
<evidence type="ECO:0000256" key="2">
    <source>
        <dbReference type="ARBA" id="ARBA00009592"/>
    </source>
</evidence>
<protein>
    <recommendedName>
        <fullName evidence="14">Leucine-rich repeat-containing N-terminal plant-type domain-containing protein</fullName>
    </recommendedName>
</protein>
<dbReference type="PROSITE" id="PS51450">
    <property type="entry name" value="LRR"/>
    <property type="match status" value="2"/>
</dbReference>
<keyword evidence="3" id="KW-1003">Cell membrane</keyword>
<evidence type="ECO:0000256" key="3">
    <source>
        <dbReference type="ARBA" id="ARBA00022475"/>
    </source>
</evidence>
<sequence>MVLLFLLLIIISIVVNSGAVGEPKIRCNEAERLALLTIKDHLYDHEDGDVLSSWGEEEERRECCEWIGIKCNNNSNNHHVIKLDLSPSTFDSFRLLGGNISSSLLDLKYLNHLDLSNINFGENSIPTFVGSLSKLRYLNLSSTGLSGEIPPQLGNLSSLEVLDLSGSFHSLKVKTLNWVLNLSSLRVLDLSNTNMSLANDWVHVVNNLPHLTNLILSFCYLPNVALPQSSAISHFNSSKDLRVIDFSANSLMSESIFPWLFNYSRSLVHLDLSFCESRGVIPNGFENMASLTYLDLTSNDLVGIIPESFGNLISLTYLSLQFNHLDGFHPKSFKNMTALTHLDLSYNDNLKGSIPEGFGNMVSLTHLDLSWNQIETLNPKSFENMTSLNYLDLNRNRLKGSIPENFGNMASLEYLDLSNNTLEGEIPKSIWKICKLREMKAFDNRLSGELHFADSPSKECAKYSLEYLNLKQNHIMGPLPDFTFYPSLIDLYLSSNKFSKLSKSMGHLSKLKILDLSENSIKDVLSETHFSNLFNLSSLDLSTNIDLAMNISFDWIPPFQLFYVHLGSCKLGPHFPKWIQTQNKYFELNVSNSGILGSVPDWLWDFNPYLSLLDLSNNKINGSFHDFEQGINISWDDRSHFPDIDLSSNQFEGSIPRFLLQIATSLNLFNNNFSQLNSLCNITDSNHLIFLDVSYNKLSGELPDCWSQAHSLRILVLANNELSGKIPNSIGFINTINILHLGKNNLNSELPSSMKNCTELVIFDVGENKLMGPIPAWIGTSLTKLRILSARSNNFNGSIPLQLCHLEDLQLLDLSSNDLSNQVPNCLGNITAMKETGDQNVAIKYPYSATRGRAGVPFDFNRENLVLVWKGAISEFKNVGLLKSIDLSSNKLIGEIPKDITKLGGLISLNLSRNNLSGHIPQEIGDLKSLDVLDLSKNYFSGQIPLSLSQVDRLSTLDFSSNNLSGEIPKSTQLQSRDAVAYMGNPQLCGIPLLTKCPNEEETTTYDEAMENHDGDEFISKGFYISLALGIVVGFWGFCGTLIFNKTWRYAYFKQLNNVGEYLAHISAVALKKKLFETFKS</sequence>
<evidence type="ECO:0000256" key="12">
    <source>
        <dbReference type="SAM" id="Phobius"/>
    </source>
</evidence>
<dbReference type="Proteomes" id="UP000596661">
    <property type="component" value="Chromosome 2"/>
</dbReference>
<dbReference type="Gene3D" id="3.80.10.10">
    <property type="entry name" value="Ribonuclease Inhibitor"/>
    <property type="match status" value="5"/>
</dbReference>
<dbReference type="FunFam" id="3.80.10.10:FF:000111">
    <property type="entry name" value="LRR receptor-like serine/threonine-protein kinase ERECTA"/>
    <property type="match status" value="1"/>
</dbReference>
<dbReference type="InterPro" id="IPR032675">
    <property type="entry name" value="LRR_dom_sf"/>
</dbReference>
<evidence type="ECO:0000256" key="6">
    <source>
        <dbReference type="ARBA" id="ARBA00022729"/>
    </source>
</evidence>
<name>A0A803NT13_CANSA</name>
<dbReference type="PANTHER" id="PTHR48063">
    <property type="entry name" value="LRR RECEPTOR-LIKE KINASE"/>
    <property type="match status" value="1"/>
</dbReference>
<comment type="similarity">
    <text evidence="2">Belongs to the RLP family.</text>
</comment>
<dbReference type="Pfam" id="PF13855">
    <property type="entry name" value="LRR_8"/>
    <property type="match status" value="4"/>
</dbReference>
<dbReference type="EnsemblPlants" id="evm.model.02.1282">
    <property type="protein sequence ID" value="cds.evm.model.02.1282"/>
    <property type="gene ID" value="evm.TU.02.1282"/>
</dbReference>
<dbReference type="FunFam" id="3.80.10.10:FF:000041">
    <property type="entry name" value="LRR receptor-like serine/threonine-protein kinase ERECTA"/>
    <property type="match status" value="1"/>
</dbReference>
<dbReference type="SMART" id="SM00365">
    <property type="entry name" value="LRR_SD22"/>
    <property type="match status" value="4"/>
</dbReference>
<feature type="transmembrane region" description="Helical" evidence="12">
    <location>
        <begin position="1023"/>
        <end position="1044"/>
    </location>
</feature>
<dbReference type="SUPFAM" id="SSF52058">
    <property type="entry name" value="L domain-like"/>
    <property type="match status" value="3"/>
</dbReference>
<reference evidence="15" key="2">
    <citation type="submission" date="2021-03" db="UniProtKB">
        <authorList>
            <consortium name="EnsemblPlants"/>
        </authorList>
    </citation>
    <scope>IDENTIFICATION</scope>
</reference>
<dbReference type="InterPro" id="IPR001611">
    <property type="entry name" value="Leu-rich_rpt"/>
</dbReference>
<dbReference type="SMART" id="SM00369">
    <property type="entry name" value="LRR_TYP"/>
    <property type="match status" value="10"/>
</dbReference>
<keyword evidence="11" id="KW-0325">Glycoprotein</keyword>
<evidence type="ECO:0000256" key="5">
    <source>
        <dbReference type="ARBA" id="ARBA00022692"/>
    </source>
</evidence>
<keyword evidence="6 13" id="KW-0732">Signal</keyword>
<evidence type="ECO:0000313" key="15">
    <source>
        <dbReference type="EnsemblPlants" id="cds.evm.model.02.1282"/>
    </source>
</evidence>
<dbReference type="EMBL" id="UZAU01000171">
    <property type="status" value="NOT_ANNOTATED_CDS"/>
    <property type="molecule type" value="Genomic_DNA"/>
</dbReference>
<dbReference type="InterPro" id="IPR013210">
    <property type="entry name" value="LRR_N_plant-typ"/>
</dbReference>
<evidence type="ECO:0000313" key="16">
    <source>
        <dbReference type="Proteomes" id="UP000596661"/>
    </source>
</evidence>
<dbReference type="OMA" id="CALRTLY"/>
<evidence type="ECO:0000256" key="7">
    <source>
        <dbReference type="ARBA" id="ARBA00022737"/>
    </source>
</evidence>
<evidence type="ECO:0000256" key="1">
    <source>
        <dbReference type="ARBA" id="ARBA00004251"/>
    </source>
</evidence>
<accession>A0A803NT13</accession>
<evidence type="ECO:0000256" key="8">
    <source>
        <dbReference type="ARBA" id="ARBA00022989"/>
    </source>
</evidence>
<dbReference type="FunFam" id="3.80.10.10:FF:000095">
    <property type="entry name" value="LRR receptor-like serine/threonine-protein kinase GSO1"/>
    <property type="match status" value="1"/>
</dbReference>
<feature type="signal peptide" evidence="13">
    <location>
        <begin position="1"/>
        <end position="19"/>
    </location>
</feature>
<dbReference type="InterPro" id="IPR003591">
    <property type="entry name" value="Leu-rich_rpt_typical-subtyp"/>
</dbReference>
<keyword evidence="4" id="KW-0433">Leucine-rich repeat</keyword>